<keyword evidence="4" id="KW-1185">Reference proteome</keyword>
<reference evidence="3" key="2">
    <citation type="submission" date="2017-01" db="EMBL/GenBank/DDBJ databases">
        <authorList>
            <person name="Mah S.A."/>
            <person name="Swanson W.J."/>
            <person name="Moy G.W."/>
            <person name="Vacquier V.D."/>
        </authorList>
    </citation>
    <scope>NUCLEOTIDE SEQUENCE [LARGE SCALE GENOMIC DNA]</scope>
    <source>
        <strain evidence="3">COL-18-3</strain>
    </source>
</reference>
<dbReference type="Proteomes" id="UP000188320">
    <property type="component" value="Unassembled WGS sequence"/>
</dbReference>
<accession>A0A1R1PQ21</accession>
<evidence type="ECO:0000313" key="4">
    <source>
        <dbReference type="Proteomes" id="UP000188320"/>
    </source>
</evidence>
<keyword evidence="1" id="KW-0812">Transmembrane</keyword>
<dbReference type="EMBL" id="LSSK01001792">
    <property type="protein sequence ID" value="OMH78796.1"/>
    <property type="molecule type" value="Genomic_DNA"/>
</dbReference>
<dbReference type="AlphaFoldDB" id="A0A1R1PQ21"/>
<evidence type="ECO:0000313" key="2">
    <source>
        <dbReference type="EMBL" id="OMH78796.1"/>
    </source>
</evidence>
<sequence>MCGHLCGLHITATTAIPDAVRIGFALNFGNRYFLYCSGIAAIISTNLGCEFILFAREYFAFNAFRFTDFPFSCATISSFTISAQAFTNFSEKVCPIVIITSF</sequence>
<protein>
    <submittedName>
        <fullName evidence="3">Uncharacterized protein</fullName>
    </submittedName>
</protein>
<feature type="transmembrane region" description="Helical" evidence="1">
    <location>
        <begin position="32"/>
        <end position="55"/>
    </location>
</feature>
<dbReference type="OrthoDB" id="10518667at2759"/>
<name>A0A1R1PQ21_ZANCU</name>
<proteinExistence type="predicted"/>
<keyword evidence="1" id="KW-0472">Membrane</keyword>
<dbReference type="EMBL" id="LSSK01000523">
    <property type="protein sequence ID" value="OMH83057.1"/>
    <property type="molecule type" value="Genomic_DNA"/>
</dbReference>
<gene>
    <name evidence="3" type="ORF">AX774_g3441</name>
    <name evidence="2" type="ORF">AX774_g7805</name>
</gene>
<reference evidence="4" key="1">
    <citation type="submission" date="2017-01" db="EMBL/GenBank/DDBJ databases">
        <authorList>
            <person name="Wang Y."/>
            <person name="White M."/>
            <person name="Kvist S."/>
            <person name="Moncalvo J.-M."/>
        </authorList>
    </citation>
    <scope>NUCLEOTIDE SEQUENCE [LARGE SCALE GENOMIC DNA]</scope>
    <source>
        <strain evidence="4">COL-18-3</strain>
    </source>
</reference>
<organism evidence="3 4">
    <name type="scientific">Zancudomyces culisetae</name>
    <name type="common">Gut fungus</name>
    <name type="synonym">Smittium culisetae</name>
    <dbReference type="NCBI Taxonomy" id="1213189"/>
    <lineage>
        <taxon>Eukaryota</taxon>
        <taxon>Fungi</taxon>
        <taxon>Fungi incertae sedis</taxon>
        <taxon>Zoopagomycota</taxon>
        <taxon>Kickxellomycotina</taxon>
        <taxon>Harpellomycetes</taxon>
        <taxon>Harpellales</taxon>
        <taxon>Legeriomycetaceae</taxon>
        <taxon>Zancudomyces</taxon>
    </lineage>
</organism>
<evidence type="ECO:0000256" key="1">
    <source>
        <dbReference type="SAM" id="Phobius"/>
    </source>
</evidence>
<keyword evidence="1" id="KW-1133">Transmembrane helix</keyword>
<evidence type="ECO:0000313" key="3">
    <source>
        <dbReference type="EMBL" id="OMH83057.1"/>
    </source>
</evidence>
<comment type="caution">
    <text evidence="3">The sequence shown here is derived from an EMBL/GenBank/DDBJ whole genome shotgun (WGS) entry which is preliminary data.</text>
</comment>